<feature type="region of interest" description="Disordered" evidence="1">
    <location>
        <begin position="65"/>
        <end position="91"/>
    </location>
</feature>
<dbReference type="RefSeq" id="WP_344637389.1">
    <property type="nucleotide sequence ID" value="NZ_BAAATR010000014.1"/>
</dbReference>
<reference evidence="3 4" key="1">
    <citation type="journal article" date="2019" name="Int. J. Syst. Evol. Microbiol.">
        <title>The Global Catalogue of Microorganisms (GCM) 10K type strain sequencing project: providing services to taxonomists for standard genome sequencing and annotation.</title>
        <authorList>
            <consortium name="The Broad Institute Genomics Platform"/>
            <consortium name="The Broad Institute Genome Sequencing Center for Infectious Disease"/>
            <person name="Wu L."/>
            <person name="Ma J."/>
        </authorList>
    </citation>
    <scope>NUCLEOTIDE SEQUENCE [LARGE SCALE GENOMIC DNA]</scope>
    <source>
        <strain evidence="3 4">JCM 7356</strain>
    </source>
</reference>
<evidence type="ECO:0000313" key="4">
    <source>
        <dbReference type="Proteomes" id="UP001500305"/>
    </source>
</evidence>
<comment type="caution">
    <text evidence="3">The sequence shown here is derived from an EMBL/GenBank/DDBJ whole genome shotgun (WGS) entry which is preliminary data.</text>
</comment>
<feature type="transmembrane region" description="Helical" evidence="2">
    <location>
        <begin position="34"/>
        <end position="56"/>
    </location>
</feature>
<dbReference type="EMBL" id="BAAATR010000014">
    <property type="protein sequence ID" value="GAA2249740.1"/>
    <property type="molecule type" value="Genomic_DNA"/>
</dbReference>
<proteinExistence type="predicted"/>
<evidence type="ECO:0000313" key="3">
    <source>
        <dbReference type="EMBL" id="GAA2249740.1"/>
    </source>
</evidence>
<gene>
    <name evidence="3" type="ORF">GCM10010430_35630</name>
</gene>
<feature type="region of interest" description="Disordered" evidence="1">
    <location>
        <begin position="1"/>
        <end position="34"/>
    </location>
</feature>
<evidence type="ECO:0008006" key="5">
    <source>
        <dbReference type="Google" id="ProtNLM"/>
    </source>
</evidence>
<sequence length="276" mass="28799">MSETTGMTGTDEAVTEQHPAPAGESKPRPKPGPALRAGAAVVAAALLGVGIGVGILKVRYRDPEPDTAARDTAPTAAPSTPAGSSYGAKSNGTHFGSMRDLLLPVPAGYTLGPDAGAYGNDTELTEDQRKAWVDDQIQALPQKLRDDVRKVWQDVPLKGGGVRSYADAAGGDLVVTIWLLQYHQDAVKADNAFVGAMASDSGLFREGPQVPGHQEAHCYLPSAPPGEKLDALICSAAVGDLRVETRVEGVAPLPKDKVVTLLRRQLDRLALPGASA</sequence>
<keyword evidence="2" id="KW-0812">Transmembrane</keyword>
<dbReference type="Proteomes" id="UP001500305">
    <property type="component" value="Unassembled WGS sequence"/>
</dbReference>
<keyword evidence="2" id="KW-1133">Transmembrane helix</keyword>
<keyword evidence="2" id="KW-0472">Membrane</keyword>
<protein>
    <recommendedName>
        <fullName evidence="5">Secreted protein</fullName>
    </recommendedName>
</protein>
<accession>A0ABN3E6C1</accession>
<name>A0ABN3E6C1_9ACTN</name>
<organism evidence="3 4">
    <name type="scientific">Kitasatospora cystarginea</name>
    <dbReference type="NCBI Taxonomy" id="58350"/>
    <lineage>
        <taxon>Bacteria</taxon>
        <taxon>Bacillati</taxon>
        <taxon>Actinomycetota</taxon>
        <taxon>Actinomycetes</taxon>
        <taxon>Kitasatosporales</taxon>
        <taxon>Streptomycetaceae</taxon>
        <taxon>Kitasatospora</taxon>
    </lineage>
</organism>
<keyword evidence="4" id="KW-1185">Reference proteome</keyword>
<evidence type="ECO:0000256" key="1">
    <source>
        <dbReference type="SAM" id="MobiDB-lite"/>
    </source>
</evidence>
<evidence type="ECO:0000256" key="2">
    <source>
        <dbReference type="SAM" id="Phobius"/>
    </source>
</evidence>
<feature type="compositionally biased region" description="Low complexity" evidence="1">
    <location>
        <begin position="70"/>
        <end position="82"/>
    </location>
</feature>